<dbReference type="PANTHER" id="PTHR39179:SF1">
    <property type="entry name" value="SPORE COAT PROTEIN I"/>
    <property type="match status" value="1"/>
</dbReference>
<proteinExistence type="predicted"/>
<evidence type="ECO:0000313" key="2">
    <source>
        <dbReference type="Proteomes" id="UP000182569"/>
    </source>
</evidence>
<organism evidence="1 2">
    <name type="scientific">Clostridium estertheticum subsp. estertheticum</name>
    <dbReference type="NCBI Taxonomy" id="1552"/>
    <lineage>
        <taxon>Bacteria</taxon>
        <taxon>Bacillati</taxon>
        <taxon>Bacillota</taxon>
        <taxon>Clostridia</taxon>
        <taxon>Eubacteriales</taxon>
        <taxon>Clostridiaceae</taxon>
        <taxon>Clostridium</taxon>
    </lineage>
</organism>
<dbReference type="AlphaFoldDB" id="A0A1J0GBL8"/>
<keyword evidence="1" id="KW-0946">Virion</keyword>
<keyword evidence="1" id="KW-0167">Capsid protein</keyword>
<dbReference type="InterPro" id="IPR011009">
    <property type="entry name" value="Kinase-like_dom_sf"/>
</dbReference>
<accession>A0A1J0GBL8</accession>
<name>A0A1J0GBL8_9CLOT</name>
<dbReference type="NCBIfam" id="TIGR02906">
    <property type="entry name" value="spore_CotS"/>
    <property type="match status" value="1"/>
</dbReference>
<keyword evidence="2" id="KW-1185">Reference proteome</keyword>
<dbReference type="RefSeq" id="WP_071611044.1">
    <property type="nucleotide sequence ID" value="NZ_CP015756.1"/>
</dbReference>
<dbReference type="InterPro" id="IPR014255">
    <property type="entry name" value="Spore_coat_CotS"/>
</dbReference>
<dbReference type="STRING" id="1552.A7L45_01005"/>
<sequence length="351" mass="42147">MLDVRYKDKAYLSKYDLDINLFSKFDLVVYDVIPVRKVFILDTNKGNKVLKKVNYSIELLEFINYGIEYIRNNNFDRIIQFEKTKSELIYVPWKSDIYCIMNLVEGRECEYSNPVDVNLASKAIAELHKASQGLMHKEEFERLLAKNEQRYLGGKIIQNYKNKLDELMFFKSIATLNENKNEFDDIFLEHVKYYAENIKKSLDIIKESNYYELCAEKEKIVFCHHDLAHHNILINKGEVYFLDFDYAIVDLRVHDVCNFINKVIKNFCYDKDKCSSILQEYTEVNPLDDRELKVLYGMLSFPEDFYSISKDYYTRKKQWSEEVFLNRLKKKVEYKEDREKFLEDFKNHYNC</sequence>
<reference evidence="2" key="1">
    <citation type="journal article" date="2016" name="Front. Microbiol.">
        <title>Complete Genome Sequence of Clostridium estertheticum DSM 8809, a Microbe Identified in Spoiled Vacuum Packed Beef.</title>
        <authorList>
            <person name="Yu Z."/>
            <person name="Gunn L."/>
            <person name="Brennan E."/>
            <person name="Reid R."/>
            <person name="Wall P.G."/>
            <person name="Gaora O.P."/>
            <person name="Hurley D."/>
            <person name="Bolton D."/>
            <person name="Fanning S."/>
        </authorList>
    </citation>
    <scope>NUCLEOTIDE SEQUENCE [LARGE SCALE GENOMIC DNA]</scope>
    <source>
        <strain evidence="2">DSM 8809</strain>
    </source>
</reference>
<dbReference type="Proteomes" id="UP000182569">
    <property type="component" value="Chromosome"/>
</dbReference>
<gene>
    <name evidence="1" type="ORF">A7L45_01005</name>
</gene>
<dbReference type="PANTHER" id="PTHR39179">
    <property type="entry name" value="SPORE COAT PROTEIN I"/>
    <property type="match status" value="1"/>
</dbReference>
<dbReference type="GO" id="GO:0042601">
    <property type="term" value="C:endospore-forming forespore"/>
    <property type="evidence" value="ECO:0007669"/>
    <property type="project" value="TreeGrafter"/>
</dbReference>
<protein>
    <submittedName>
        <fullName evidence="1">Spore coat protein</fullName>
    </submittedName>
</protein>
<dbReference type="Pfam" id="PF01633">
    <property type="entry name" value="Choline_kinase"/>
    <property type="match status" value="1"/>
</dbReference>
<dbReference type="EMBL" id="CP015756">
    <property type="protein sequence ID" value="APC38748.1"/>
    <property type="molecule type" value="Genomic_DNA"/>
</dbReference>
<dbReference type="KEGG" id="ceu:A7L45_01005"/>
<dbReference type="OrthoDB" id="9771902at2"/>
<evidence type="ECO:0000313" key="1">
    <source>
        <dbReference type="EMBL" id="APC38748.1"/>
    </source>
</evidence>
<dbReference type="InterPro" id="IPR047175">
    <property type="entry name" value="CotS-like"/>
</dbReference>
<dbReference type="Gene3D" id="3.90.1200.10">
    <property type="match status" value="1"/>
</dbReference>
<dbReference type="Gene3D" id="3.30.200.20">
    <property type="entry name" value="Phosphorylase Kinase, domain 1"/>
    <property type="match status" value="1"/>
</dbReference>
<dbReference type="SUPFAM" id="SSF56112">
    <property type="entry name" value="Protein kinase-like (PK-like)"/>
    <property type="match status" value="1"/>
</dbReference>